<evidence type="ECO:0000256" key="6">
    <source>
        <dbReference type="ARBA" id="ARBA00022989"/>
    </source>
</evidence>
<feature type="transmembrane region" description="Helical" evidence="9">
    <location>
        <begin position="260"/>
        <end position="282"/>
    </location>
</feature>
<dbReference type="GO" id="GO:0022857">
    <property type="term" value="F:transmembrane transporter activity"/>
    <property type="evidence" value="ECO:0007669"/>
    <property type="project" value="InterPro"/>
</dbReference>
<evidence type="ECO:0000256" key="8">
    <source>
        <dbReference type="SAM" id="MobiDB-lite"/>
    </source>
</evidence>
<keyword evidence="11" id="KW-1185">Reference proteome</keyword>
<feature type="compositionally biased region" description="Basic and acidic residues" evidence="8">
    <location>
        <begin position="372"/>
        <end position="382"/>
    </location>
</feature>
<keyword evidence="3" id="KW-0813">Transport</keyword>
<feature type="transmembrane region" description="Helical" evidence="9">
    <location>
        <begin position="213"/>
        <end position="232"/>
    </location>
</feature>
<keyword evidence="4" id="KW-1003">Cell membrane</keyword>
<evidence type="ECO:0000256" key="9">
    <source>
        <dbReference type="SAM" id="Phobius"/>
    </source>
</evidence>
<comment type="similarity">
    <text evidence="2">Belongs to the binding-protein-dependent transport system permease family. FecCD subfamily.</text>
</comment>
<feature type="transmembrane region" description="Helical" evidence="9">
    <location>
        <begin position="302"/>
        <end position="320"/>
    </location>
</feature>
<sequence>MNASLSPPAPGAPLPAPAHNPDSALWLTRRLGGLGLLLVLLAVLTMVSLSLGSRPVPLGDIWHALWHPADSAISEIVWHYRVPRTALAIVVGTALGAAGVLMQALTRNPLADPGLLGVHAGAAFAVVISMSFLGITSFGGYAVFALAGAALAAAAVQLLAGKAPPSVRQVRLLLAGTAISACLAAATGIITMFDVHTFDAWRFWMVGGFDGPGLGVLQSVWPLIAVGMVLALTQARALDLLALGDELGQALGQNMLRVRVVGFVAIVLLCGAATAAAGPLGFVGLVVPHVVKLIVGPHWRWILPYGLLGGPVIVLAADVLGRVIARPDEIKAGIVMAAVGAPVLMLLIVRGGHGPHRGQGRRRGLGLKRMKQMHDDRQGPVS</sequence>
<organism evidence="10 11">
    <name type="scientific">Lautropia dentalis</name>
    <dbReference type="NCBI Taxonomy" id="2490857"/>
    <lineage>
        <taxon>Bacteria</taxon>
        <taxon>Pseudomonadati</taxon>
        <taxon>Pseudomonadota</taxon>
        <taxon>Betaproteobacteria</taxon>
        <taxon>Burkholderiales</taxon>
        <taxon>Burkholderiaceae</taxon>
        <taxon>Lautropia</taxon>
    </lineage>
</organism>
<name>A0A3R8T0S9_9BURK</name>
<reference evidence="10 11" key="1">
    <citation type="submission" date="2018-11" db="EMBL/GenBank/DDBJ databases">
        <title>Genome sequencing of Lautropia sp. KCOM 2505 (= ChDC F240).</title>
        <authorList>
            <person name="Kook J.-K."/>
            <person name="Park S.-N."/>
            <person name="Lim Y.K."/>
        </authorList>
    </citation>
    <scope>NUCLEOTIDE SEQUENCE [LARGE SCALE GENOMIC DNA]</scope>
    <source>
        <strain evidence="10 11">KCOM 2505</strain>
    </source>
</reference>
<protein>
    <submittedName>
        <fullName evidence="10">Iron ABC transporter permease</fullName>
    </submittedName>
</protein>
<feature type="compositionally biased region" description="Basic residues" evidence="8">
    <location>
        <begin position="354"/>
        <end position="371"/>
    </location>
</feature>
<dbReference type="AlphaFoldDB" id="A0A3R8T0S9"/>
<feature type="transmembrane region" description="Helical" evidence="9">
    <location>
        <begin position="172"/>
        <end position="193"/>
    </location>
</feature>
<dbReference type="Proteomes" id="UP000270261">
    <property type="component" value="Unassembled WGS sequence"/>
</dbReference>
<feature type="transmembrane region" description="Helical" evidence="9">
    <location>
        <begin position="85"/>
        <end position="102"/>
    </location>
</feature>
<evidence type="ECO:0000313" key="10">
    <source>
        <dbReference type="EMBL" id="RRN43799.1"/>
    </source>
</evidence>
<evidence type="ECO:0000256" key="5">
    <source>
        <dbReference type="ARBA" id="ARBA00022692"/>
    </source>
</evidence>
<proteinExistence type="inferred from homology"/>
<keyword evidence="5 9" id="KW-0812">Transmembrane</keyword>
<feature type="transmembrane region" description="Helical" evidence="9">
    <location>
        <begin position="114"/>
        <end position="135"/>
    </location>
</feature>
<gene>
    <name evidence="10" type="ORF">EHV23_10315</name>
</gene>
<dbReference type="FunFam" id="1.10.3470.10:FF:000001">
    <property type="entry name" value="Vitamin B12 ABC transporter permease BtuC"/>
    <property type="match status" value="1"/>
</dbReference>
<dbReference type="GO" id="GO:0033214">
    <property type="term" value="P:siderophore-iron import into cell"/>
    <property type="evidence" value="ECO:0007669"/>
    <property type="project" value="TreeGrafter"/>
</dbReference>
<feature type="transmembrane region" description="Helical" evidence="9">
    <location>
        <begin position="141"/>
        <end position="160"/>
    </location>
</feature>
<keyword evidence="7 9" id="KW-0472">Membrane</keyword>
<dbReference type="CDD" id="cd06550">
    <property type="entry name" value="TM_ABC_iron-siderophores_like"/>
    <property type="match status" value="1"/>
</dbReference>
<feature type="region of interest" description="Disordered" evidence="8">
    <location>
        <begin position="354"/>
        <end position="382"/>
    </location>
</feature>
<dbReference type="InterPro" id="IPR000522">
    <property type="entry name" value="ABC_transptr_permease_BtuC"/>
</dbReference>
<evidence type="ECO:0000256" key="2">
    <source>
        <dbReference type="ARBA" id="ARBA00007935"/>
    </source>
</evidence>
<evidence type="ECO:0000256" key="1">
    <source>
        <dbReference type="ARBA" id="ARBA00004651"/>
    </source>
</evidence>
<dbReference type="PANTHER" id="PTHR30472">
    <property type="entry name" value="FERRIC ENTEROBACTIN TRANSPORT SYSTEM PERMEASE PROTEIN"/>
    <property type="match status" value="1"/>
</dbReference>
<dbReference type="Gene3D" id="1.10.3470.10">
    <property type="entry name" value="ABC transporter involved in vitamin B12 uptake, BtuC"/>
    <property type="match status" value="1"/>
</dbReference>
<evidence type="ECO:0000256" key="7">
    <source>
        <dbReference type="ARBA" id="ARBA00023136"/>
    </source>
</evidence>
<feature type="transmembrane region" description="Helical" evidence="9">
    <location>
        <begin position="332"/>
        <end position="349"/>
    </location>
</feature>
<dbReference type="PANTHER" id="PTHR30472:SF1">
    <property type="entry name" value="FE(3+) DICITRATE TRANSPORT SYSTEM PERMEASE PROTEIN FECC-RELATED"/>
    <property type="match status" value="1"/>
</dbReference>
<feature type="transmembrane region" description="Helical" evidence="9">
    <location>
        <begin position="31"/>
        <end position="51"/>
    </location>
</feature>
<comment type="subcellular location">
    <subcellularLocation>
        <location evidence="1">Cell membrane</location>
        <topology evidence="1">Multi-pass membrane protein</topology>
    </subcellularLocation>
</comment>
<dbReference type="GO" id="GO:0005886">
    <property type="term" value="C:plasma membrane"/>
    <property type="evidence" value="ECO:0007669"/>
    <property type="project" value="UniProtKB-SubCell"/>
</dbReference>
<comment type="caution">
    <text evidence="10">The sequence shown here is derived from an EMBL/GenBank/DDBJ whole genome shotgun (WGS) entry which is preliminary data.</text>
</comment>
<dbReference type="OrthoDB" id="9782305at2"/>
<dbReference type="InterPro" id="IPR037294">
    <property type="entry name" value="ABC_BtuC-like"/>
</dbReference>
<dbReference type="RefSeq" id="WP_125096002.1">
    <property type="nucleotide sequence ID" value="NZ_RRUE01000002.1"/>
</dbReference>
<evidence type="ECO:0000256" key="3">
    <source>
        <dbReference type="ARBA" id="ARBA00022448"/>
    </source>
</evidence>
<accession>A0A3R8T0S9</accession>
<evidence type="ECO:0000256" key="4">
    <source>
        <dbReference type="ARBA" id="ARBA00022475"/>
    </source>
</evidence>
<dbReference type="Pfam" id="PF01032">
    <property type="entry name" value="FecCD"/>
    <property type="match status" value="1"/>
</dbReference>
<evidence type="ECO:0000313" key="11">
    <source>
        <dbReference type="Proteomes" id="UP000270261"/>
    </source>
</evidence>
<dbReference type="EMBL" id="RRUE01000002">
    <property type="protein sequence ID" value="RRN43799.1"/>
    <property type="molecule type" value="Genomic_DNA"/>
</dbReference>
<keyword evidence="6 9" id="KW-1133">Transmembrane helix</keyword>
<dbReference type="SUPFAM" id="SSF81345">
    <property type="entry name" value="ABC transporter involved in vitamin B12 uptake, BtuC"/>
    <property type="match status" value="1"/>
</dbReference>